<organism evidence="3 4">
    <name type="scientific">Galerina marginata (strain CBS 339.88)</name>
    <dbReference type="NCBI Taxonomy" id="685588"/>
    <lineage>
        <taxon>Eukaryota</taxon>
        <taxon>Fungi</taxon>
        <taxon>Dikarya</taxon>
        <taxon>Basidiomycota</taxon>
        <taxon>Agaricomycotina</taxon>
        <taxon>Agaricomycetes</taxon>
        <taxon>Agaricomycetidae</taxon>
        <taxon>Agaricales</taxon>
        <taxon>Agaricineae</taxon>
        <taxon>Strophariaceae</taxon>
        <taxon>Galerina</taxon>
    </lineage>
</organism>
<dbReference type="AlphaFoldDB" id="A0A067TGV5"/>
<dbReference type="HOGENOM" id="CLU_903279_0_0_1"/>
<evidence type="ECO:0000259" key="2">
    <source>
        <dbReference type="Pfam" id="PF20236"/>
    </source>
</evidence>
<dbReference type="STRING" id="685588.A0A067TGV5"/>
<evidence type="ECO:0000256" key="1">
    <source>
        <dbReference type="SAM" id="MobiDB-lite"/>
    </source>
</evidence>
<keyword evidence="4" id="KW-1185">Reference proteome</keyword>
<feature type="region of interest" description="Disordered" evidence="1">
    <location>
        <begin position="1"/>
        <end position="21"/>
    </location>
</feature>
<dbReference type="Pfam" id="PF20236">
    <property type="entry name" value="DUF6593"/>
    <property type="match status" value="1"/>
</dbReference>
<feature type="domain" description="DUF6593" evidence="2">
    <location>
        <begin position="116"/>
        <end position="280"/>
    </location>
</feature>
<gene>
    <name evidence="3" type="ORF">GALMADRAFT_206263</name>
</gene>
<dbReference type="EMBL" id="KL142369">
    <property type="protein sequence ID" value="KDR82371.1"/>
    <property type="molecule type" value="Genomic_DNA"/>
</dbReference>
<evidence type="ECO:0000313" key="3">
    <source>
        <dbReference type="EMBL" id="KDR82371.1"/>
    </source>
</evidence>
<reference evidence="4" key="1">
    <citation type="journal article" date="2014" name="Proc. Natl. Acad. Sci. U.S.A.">
        <title>Extensive sampling of basidiomycete genomes demonstrates inadequacy of the white-rot/brown-rot paradigm for wood decay fungi.</title>
        <authorList>
            <person name="Riley R."/>
            <person name="Salamov A.A."/>
            <person name="Brown D.W."/>
            <person name="Nagy L.G."/>
            <person name="Floudas D."/>
            <person name="Held B.W."/>
            <person name="Levasseur A."/>
            <person name="Lombard V."/>
            <person name="Morin E."/>
            <person name="Otillar R."/>
            <person name="Lindquist E.A."/>
            <person name="Sun H."/>
            <person name="LaButti K.M."/>
            <person name="Schmutz J."/>
            <person name="Jabbour D."/>
            <person name="Luo H."/>
            <person name="Baker S.E."/>
            <person name="Pisabarro A.G."/>
            <person name="Walton J.D."/>
            <person name="Blanchette R.A."/>
            <person name="Henrissat B."/>
            <person name="Martin F."/>
            <person name="Cullen D."/>
            <person name="Hibbett D.S."/>
            <person name="Grigoriev I.V."/>
        </authorList>
    </citation>
    <scope>NUCLEOTIDE SEQUENCE [LARGE SCALE GENOMIC DNA]</scope>
    <source>
        <strain evidence="4">CBS 339.88</strain>
    </source>
</reference>
<dbReference type="Proteomes" id="UP000027222">
    <property type="component" value="Unassembled WGS sequence"/>
</dbReference>
<proteinExistence type="predicted"/>
<protein>
    <recommendedName>
        <fullName evidence="2">DUF6593 domain-containing protein</fullName>
    </recommendedName>
</protein>
<dbReference type="OrthoDB" id="3174721at2759"/>
<name>A0A067TGV5_GALM3</name>
<accession>A0A067TGV5</accession>
<evidence type="ECO:0000313" key="4">
    <source>
        <dbReference type="Proteomes" id="UP000027222"/>
    </source>
</evidence>
<sequence length="308" mass="34475">MHGQRPPSYRTAVDSHSPSATQLFTSSSWLSDDIFTGTPSETSSRDPESILEDQLHNRPRMGPISLETAPEVLSQRSPISPLSMTPARLLPTEKRRPIFIQPSENISYAFSMGPNSMELTRIADAEEHHPLYSITIQVNYFMPLSFITRVHRFPNDKIGEFEMGITTVPSTVKIGSHTELVSNILSKSGSRNSLLTAKLVSQASWFWNPLVAGAKYCLKWEYDKRPCICRSTGYKEKPILAHFTSPFGFNSSSEVALLEVTPAGQELFDHILMSLLIIEQPPIGSVALCRLWDFISSRRSFNVDMGLI</sequence>
<dbReference type="InterPro" id="IPR046528">
    <property type="entry name" value="DUF6593"/>
</dbReference>